<proteinExistence type="predicted"/>
<name>A0ABS2QC48_9BACL</name>
<protein>
    <submittedName>
        <fullName evidence="2">2'-5' RNA ligase</fullName>
    </submittedName>
</protein>
<dbReference type="InterPro" id="IPR009097">
    <property type="entry name" value="Cyclic_Pdiesterase"/>
</dbReference>
<dbReference type="InterPro" id="IPR004175">
    <property type="entry name" value="RNA_CPDase"/>
</dbReference>
<organism evidence="2 3">
    <name type="scientific">Sporolactobacillus spathodeae</name>
    <dbReference type="NCBI Taxonomy" id="1465502"/>
    <lineage>
        <taxon>Bacteria</taxon>
        <taxon>Bacillati</taxon>
        <taxon>Bacillota</taxon>
        <taxon>Bacilli</taxon>
        <taxon>Bacillales</taxon>
        <taxon>Sporolactobacillaceae</taxon>
        <taxon>Sporolactobacillus</taxon>
    </lineage>
</organism>
<accession>A0ABS2QC48</accession>
<dbReference type="PANTHER" id="PTHR35561:SF1">
    <property type="entry name" value="RNA 2',3'-CYCLIC PHOSPHODIESTERASE"/>
    <property type="match status" value="1"/>
</dbReference>
<comment type="caution">
    <text evidence="2">The sequence shown here is derived from an EMBL/GenBank/DDBJ whole genome shotgun (WGS) entry which is preliminary data.</text>
</comment>
<dbReference type="SUPFAM" id="SSF55144">
    <property type="entry name" value="LigT-like"/>
    <property type="match status" value="1"/>
</dbReference>
<dbReference type="NCBIfam" id="TIGR02258">
    <property type="entry name" value="2_5_ligase"/>
    <property type="match status" value="1"/>
</dbReference>
<dbReference type="PANTHER" id="PTHR35561">
    <property type="entry name" value="RNA 2',3'-CYCLIC PHOSPHODIESTERASE"/>
    <property type="match status" value="1"/>
</dbReference>
<keyword evidence="2" id="KW-0436">Ligase</keyword>
<evidence type="ECO:0000313" key="2">
    <source>
        <dbReference type="EMBL" id="MBM7658895.1"/>
    </source>
</evidence>
<keyword evidence="3" id="KW-1185">Reference proteome</keyword>
<dbReference type="Gene3D" id="3.90.1140.10">
    <property type="entry name" value="Cyclic phosphodiesterase"/>
    <property type="match status" value="1"/>
</dbReference>
<evidence type="ECO:0000256" key="1">
    <source>
        <dbReference type="ARBA" id="ARBA00022801"/>
    </source>
</evidence>
<evidence type="ECO:0000313" key="3">
    <source>
        <dbReference type="Proteomes" id="UP000823201"/>
    </source>
</evidence>
<sequence length="134" mass="15106">MTKQQVEKFNSIFSDAAAQASVFTLELTHIDGFGASDHPRIVYAGIKHSQSLFDLREKLNQTLAKETITLDSRPFHPHVTLAKRWQSGNPRIGGQSDQGQLEALSWPVREMTLFTVHPDRIPNYQPAAKFAFQT</sequence>
<dbReference type="Proteomes" id="UP000823201">
    <property type="component" value="Unassembled WGS sequence"/>
</dbReference>
<dbReference type="Pfam" id="PF13563">
    <property type="entry name" value="2_5_RNA_ligase2"/>
    <property type="match status" value="1"/>
</dbReference>
<reference evidence="2 3" key="1">
    <citation type="submission" date="2021-01" db="EMBL/GenBank/DDBJ databases">
        <title>Genomic Encyclopedia of Type Strains, Phase IV (KMG-IV): sequencing the most valuable type-strain genomes for metagenomic binning, comparative biology and taxonomic classification.</title>
        <authorList>
            <person name="Goeker M."/>
        </authorList>
    </citation>
    <scope>NUCLEOTIDE SEQUENCE [LARGE SCALE GENOMIC DNA]</scope>
    <source>
        <strain evidence="2 3">DSM 100968</strain>
    </source>
</reference>
<dbReference type="EMBL" id="JAFBEV010000026">
    <property type="protein sequence ID" value="MBM7658895.1"/>
    <property type="molecule type" value="Genomic_DNA"/>
</dbReference>
<gene>
    <name evidence="2" type="ORF">JOC27_002358</name>
</gene>
<dbReference type="RefSeq" id="WP_205007442.1">
    <property type="nucleotide sequence ID" value="NZ_CBCRXA010000026.1"/>
</dbReference>
<keyword evidence="1" id="KW-0378">Hydrolase</keyword>
<dbReference type="GO" id="GO:0016874">
    <property type="term" value="F:ligase activity"/>
    <property type="evidence" value="ECO:0007669"/>
    <property type="project" value="UniProtKB-KW"/>
</dbReference>